<feature type="transmembrane region" description="Helical" evidence="8">
    <location>
        <begin position="94"/>
        <end position="112"/>
    </location>
</feature>
<organism evidence="9 10">
    <name type="scientific">Acaryochloris thomasi RCC1774</name>
    <dbReference type="NCBI Taxonomy" id="1764569"/>
    <lineage>
        <taxon>Bacteria</taxon>
        <taxon>Bacillati</taxon>
        <taxon>Cyanobacteriota</taxon>
        <taxon>Cyanophyceae</taxon>
        <taxon>Acaryochloridales</taxon>
        <taxon>Acaryochloridaceae</taxon>
        <taxon>Acaryochloris</taxon>
        <taxon>Acaryochloris thomasi</taxon>
    </lineage>
</organism>
<name>A0A2W1JEL7_9CYAN</name>
<evidence type="ECO:0000256" key="3">
    <source>
        <dbReference type="ARBA" id="ARBA00022448"/>
    </source>
</evidence>
<dbReference type="InterPro" id="IPR002781">
    <property type="entry name" value="TM_pro_TauE-like"/>
</dbReference>
<dbReference type="OrthoDB" id="8421744at2"/>
<comment type="caution">
    <text evidence="9">The sequence shown here is derived from an EMBL/GenBank/DDBJ whole genome shotgun (WGS) entry which is preliminary data.</text>
</comment>
<keyword evidence="5 8" id="KW-0812">Transmembrane</keyword>
<evidence type="ECO:0000256" key="1">
    <source>
        <dbReference type="ARBA" id="ARBA00004651"/>
    </source>
</evidence>
<evidence type="ECO:0000256" key="8">
    <source>
        <dbReference type="RuleBase" id="RU363041"/>
    </source>
</evidence>
<evidence type="ECO:0000256" key="4">
    <source>
        <dbReference type="ARBA" id="ARBA00022475"/>
    </source>
</evidence>
<sequence>MTLIWLSIASAVGWFISSVAGGGSSLILIPMISLFLGTAALAPVITIGGIFGNTERAYVYRQHVDWQVLRWDIPGAVVGAGLGAFTFTRLHVEWLGILVAVFLLLSAYSYAFKGESTSFEVKAWYFLPASFVYAFLSGVIGSMGPLLVPFYLNYGLQKEALLATQSATRVLIHGVKLIAYAAFGALTQAHIGYGVLIGLAAFPGNWLAHIVLERISEQRFRQLVTSFVMVSGVLLLWQQRSLISGNLMMARIVLGYG</sequence>
<dbReference type="InterPro" id="IPR052017">
    <property type="entry name" value="TSUP"/>
</dbReference>
<evidence type="ECO:0000313" key="9">
    <source>
        <dbReference type="EMBL" id="PZD72213.1"/>
    </source>
</evidence>
<reference evidence="9 10" key="1">
    <citation type="journal article" date="2018" name="Sci. Rep.">
        <title>A novel species of the marine cyanobacterium Acaryochloris with a unique pigment content and lifestyle.</title>
        <authorList>
            <person name="Partensky F."/>
            <person name="Six C."/>
            <person name="Ratin M."/>
            <person name="Garczarek L."/>
            <person name="Vaulot D."/>
            <person name="Probert I."/>
            <person name="Calteau A."/>
            <person name="Gourvil P."/>
            <person name="Marie D."/>
            <person name="Grebert T."/>
            <person name="Bouchier C."/>
            <person name="Le Panse S."/>
            <person name="Gachenot M."/>
            <person name="Rodriguez F."/>
            <person name="Garrido J.L."/>
        </authorList>
    </citation>
    <scope>NUCLEOTIDE SEQUENCE [LARGE SCALE GENOMIC DNA]</scope>
    <source>
        <strain evidence="9 10">RCC1774</strain>
    </source>
</reference>
<dbReference type="PANTHER" id="PTHR30269">
    <property type="entry name" value="TRANSMEMBRANE PROTEIN YFCA"/>
    <property type="match status" value="1"/>
</dbReference>
<dbReference type="RefSeq" id="WP_110987201.1">
    <property type="nucleotide sequence ID" value="NZ_CAWNWM010000011.1"/>
</dbReference>
<comment type="similarity">
    <text evidence="2 8">Belongs to the 4-toluene sulfonate uptake permease (TSUP) (TC 2.A.102) family.</text>
</comment>
<proteinExistence type="inferred from homology"/>
<dbReference type="Pfam" id="PF01925">
    <property type="entry name" value="TauE"/>
    <property type="match status" value="1"/>
</dbReference>
<dbReference type="EMBL" id="PQWO01000011">
    <property type="protein sequence ID" value="PZD72213.1"/>
    <property type="molecule type" value="Genomic_DNA"/>
</dbReference>
<keyword evidence="6 8" id="KW-1133">Transmembrane helix</keyword>
<keyword evidence="3" id="KW-0813">Transport</keyword>
<dbReference type="AlphaFoldDB" id="A0A2W1JEL7"/>
<evidence type="ECO:0000256" key="6">
    <source>
        <dbReference type="ARBA" id="ARBA00022989"/>
    </source>
</evidence>
<dbReference type="Proteomes" id="UP000248857">
    <property type="component" value="Unassembled WGS sequence"/>
</dbReference>
<keyword evidence="10" id="KW-1185">Reference proteome</keyword>
<accession>A0A2W1JEL7</accession>
<dbReference type="GO" id="GO:0005886">
    <property type="term" value="C:plasma membrane"/>
    <property type="evidence" value="ECO:0007669"/>
    <property type="project" value="UniProtKB-SubCell"/>
</dbReference>
<evidence type="ECO:0000256" key="2">
    <source>
        <dbReference type="ARBA" id="ARBA00009142"/>
    </source>
</evidence>
<keyword evidence="4 8" id="KW-1003">Cell membrane</keyword>
<keyword evidence="7 8" id="KW-0472">Membrane</keyword>
<feature type="transmembrane region" description="Helical" evidence="8">
    <location>
        <begin position="177"/>
        <end position="202"/>
    </location>
</feature>
<evidence type="ECO:0000256" key="7">
    <source>
        <dbReference type="ARBA" id="ARBA00023136"/>
    </source>
</evidence>
<feature type="transmembrane region" description="Helical" evidence="8">
    <location>
        <begin position="31"/>
        <end position="51"/>
    </location>
</feature>
<protein>
    <recommendedName>
        <fullName evidence="8">Probable membrane transporter protein</fullName>
    </recommendedName>
</protein>
<feature type="transmembrane region" description="Helical" evidence="8">
    <location>
        <begin position="124"/>
        <end position="152"/>
    </location>
</feature>
<evidence type="ECO:0000313" key="10">
    <source>
        <dbReference type="Proteomes" id="UP000248857"/>
    </source>
</evidence>
<gene>
    <name evidence="9" type="ORF">C1752_03799</name>
</gene>
<evidence type="ECO:0000256" key="5">
    <source>
        <dbReference type="ARBA" id="ARBA00022692"/>
    </source>
</evidence>
<comment type="subcellular location">
    <subcellularLocation>
        <location evidence="1 8">Cell membrane</location>
        <topology evidence="1 8">Multi-pass membrane protein</topology>
    </subcellularLocation>
</comment>
<dbReference type="PANTHER" id="PTHR30269:SF38">
    <property type="entry name" value="SULFITE EXPORTER TAUE_SAFE"/>
    <property type="match status" value="1"/>
</dbReference>